<sequence>MITITDLPLSRALDVRAMSSLRGAGGAPWVFAFRPFVEPVANLGSVVNYFQINNTYIDKLVNQTTVLNIENSGDNANLTAVLIGSQGA</sequence>
<proteinExistence type="predicted"/>
<reference evidence="1" key="1">
    <citation type="submission" date="2024-05" db="EMBL/GenBank/DDBJ databases">
        <authorList>
            <person name="Bunk B."/>
            <person name="Swiderski J."/>
            <person name="Sproer C."/>
            <person name="Thiel V."/>
        </authorList>
    </citation>
    <scope>NUCLEOTIDE SEQUENCE</scope>
    <source>
        <strain evidence="1">DSM 17735</strain>
        <plasmid evidence="1">p2</plasmid>
    </source>
</reference>
<protein>
    <submittedName>
        <fullName evidence="1">Uncharacterized protein</fullName>
    </submittedName>
</protein>
<dbReference type="AlphaFoldDB" id="A0AAU7LZE1"/>
<geneLocation type="plasmid" evidence="1">
    <name>p2</name>
</geneLocation>
<organism evidence="1">
    <name type="scientific">Polaromonas hydrogenivorans</name>
    <dbReference type="NCBI Taxonomy" id="335476"/>
    <lineage>
        <taxon>Bacteria</taxon>
        <taxon>Pseudomonadati</taxon>
        <taxon>Pseudomonadota</taxon>
        <taxon>Betaproteobacteria</taxon>
        <taxon>Burkholderiales</taxon>
        <taxon>Comamonadaceae</taxon>
        <taxon>Polaromonas</taxon>
    </lineage>
</organism>
<name>A0AAU7LZE1_9BURK</name>
<evidence type="ECO:0000313" key="1">
    <source>
        <dbReference type="EMBL" id="XBP72843.1"/>
    </source>
</evidence>
<gene>
    <name evidence="1" type="ORF">ABLV49_22750</name>
</gene>
<dbReference type="EMBL" id="CP157677">
    <property type="protein sequence ID" value="XBP72843.1"/>
    <property type="molecule type" value="Genomic_DNA"/>
</dbReference>
<accession>A0AAU7LZE1</accession>
<dbReference type="RefSeq" id="WP_349282634.1">
    <property type="nucleotide sequence ID" value="NZ_CBCSCU010000115.1"/>
</dbReference>
<keyword evidence="1" id="KW-0614">Plasmid</keyword>